<evidence type="ECO:0000256" key="5">
    <source>
        <dbReference type="ARBA" id="ARBA00022679"/>
    </source>
</evidence>
<dbReference type="Gene3D" id="3.30.70.141">
    <property type="entry name" value="Nucleoside diphosphate kinase-like domain"/>
    <property type="match status" value="1"/>
</dbReference>
<dbReference type="AlphaFoldDB" id="A0A8X8WI64"/>
<accession>A0A8X8WI64</accession>
<dbReference type="FunFam" id="3.30.70.141:FF:000039">
    <property type="entry name" value="Nucleoside diphosphate kinase B"/>
    <property type="match status" value="1"/>
</dbReference>
<dbReference type="Pfam" id="PF00334">
    <property type="entry name" value="NDK"/>
    <property type="match status" value="1"/>
</dbReference>
<dbReference type="InterPro" id="IPR032675">
    <property type="entry name" value="LRR_dom_sf"/>
</dbReference>
<feature type="domain" description="F-box" evidence="10">
    <location>
        <begin position="24"/>
        <end position="74"/>
    </location>
</feature>
<reference evidence="11" key="1">
    <citation type="submission" date="2018-01" db="EMBL/GenBank/DDBJ databases">
        <authorList>
            <person name="Mao J.F."/>
        </authorList>
    </citation>
    <scope>NUCLEOTIDE SEQUENCE</scope>
    <source>
        <strain evidence="11">Huo1</strain>
        <tissue evidence="11">Leaf</tissue>
    </source>
</reference>
<evidence type="ECO:0000256" key="9">
    <source>
        <dbReference type="RuleBase" id="RU004011"/>
    </source>
</evidence>
<organism evidence="11">
    <name type="scientific">Salvia splendens</name>
    <name type="common">Scarlet sage</name>
    <dbReference type="NCBI Taxonomy" id="180675"/>
    <lineage>
        <taxon>Eukaryota</taxon>
        <taxon>Viridiplantae</taxon>
        <taxon>Streptophyta</taxon>
        <taxon>Embryophyta</taxon>
        <taxon>Tracheophyta</taxon>
        <taxon>Spermatophyta</taxon>
        <taxon>Magnoliopsida</taxon>
        <taxon>eudicotyledons</taxon>
        <taxon>Gunneridae</taxon>
        <taxon>Pentapetalae</taxon>
        <taxon>asterids</taxon>
        <taxon>lamiids</taxon>
        <taxon>Lamiales</taxon>
        <taxon>Lamiaceae</taxon>
        <taxon>Nepetoideae</taxon>
        <taxon>Mentheae</taxon>
        <taxon>Salviinae</taxon>
        <taxon>Salvia</taxon>
        <taxon>Salvia subgen. Calosphace</taxon>
        <taxon>core Calosphace</taxon>
    </lineage>
</organism>
<dbReference type="EMBL" id="PNBA02000017">
    <property type="protein sequence ID" value="KAG6395151.1"/>
    <property type="molecule type" value="Genomic_DNA"/>
</dbReference>
<comment type="catalytic activity">
    <reaction evidence="2">
        <text>a ribonucleoside 5'-diphosphate + ATP = a ribonucleoside 5'-triphosphate + ADP</text>
        <dbReference type="Rhea" id="RHEA:18113"/>
        <dbReference type="ChEBI" id="CHEBI:30616"/>
        <dbReference type="ChEBI" id="CHEBI:57930"/>
        <dbReference type="ChEBI" id="CHEBI:61557"/>
        <dbReference type="ChEBI" id="CHEBI:456216"/>
        <dbReference type="EC" id="2.7.4.6"/>
    </reaction>
</comment>
<dbReference type="InterPro" id="IPR036850">
    <property type="entry name" value="NDK-like_dom_sf"/>
</dbReference>
<dbReference type="PRINTS" id="PR01243">
    <property type="entry name" value="NUCDPKINASE"/>
</dbReference>
<evidence type="ECO:0000256" key="8">
    <source>
        <dbReference type="PROSITE-ProRule" id="PRU00706"/>
    </source>
</evidence>
<dbReference type="GO" id="GO:0006183">
    <property type="term" value="P:GTP biosynthetic process"/>
    <property type="evidence" value="ECO:0007669"/>
    <property type="project" value="InterPro"/>
</dbReference>
<dbReference type="InterPro" id="IPR001810">
    <property type="entry name" value="F-box_dom"/>
</dbReference>
<evidence type="ECO:0000256" key="7">
    <source>
        <dbReference type="ARBA" id="ARBA00025669"/>
    </source>
</evidence>
<dbReference type="Pfam" id="PF23622">
    <property type="entry name" value="LRR_At1g61320_AtMIF1"/>
    <property type="match status" value="2"/>
</dbReference>
<dbReference type="InterPro" id="IPR055357">
    <property type="entry name" value="LRR_At1g61320_AtMIF1"/>
</dbReference>
<dbReference type="CDD" id="cd22160">
    <property type="entry name" value="F-box_AtFBL13-like"/>
    <property type="match status" value="1"/>
</dbReference>
<dbReference type="PROSITE" id="PS00469">
    <property type="entry name" value="NDPK"/>
    <property type="match status" value="1"/>
</dbReference>
<name>A0A8X8WI64_SALSN</name>
<evidence type="ECO:0000259" key="10">
    <source>
        <dbReference type="PROSITE" id="PS50181"/>
    </source>
</evidence>
<dbReference type="SMART" id="SM00562">
    <property type="entry name" value="NDK"/>
    <property type="match status" value="1"/>
</dbReference>
<protein>
    <recommendedName>
        <fullName evidence="10">F-box domain-containing protein</fullName>
    </recommendedName>
</protein>
<comment type="caution">
    <text evidence="8">Lacks conserved residue(s) required for the propagation of feature annotation.</text>
</comment>
<dbReference type="InterPro" id="IPR036047">
    <property type="entry name" value="F-box-like_dom_sf"/>
</dbReference>
<dbReference type="PANTHER" id="PTHR31900:SF27">
    <property type="entry name" value="FBD DOMAIN-CONTAINING PROTEIN"/>
    <property type="match status" value="1"/>
</dbReference>
<comment type="cofactor">
    <cofactor evidence="3">
        <name>Mg(2+)</name>
        <dbReference type="ChEBI" id="CHEBI:18420"/>
    </cofactor>
</comment>
<dbReference type="InterPro" id="IPR034907">
    <property type="entry name" value="NDK-like_dom"/>
</dbReference>
<keyword evidence="6" id="KW-0418">Kinase</keyword>
<dbReference type="PANTHER" id="PTHR31900">
    <property type="entry name" value="F-BOX/RNI SUPERFAMILY PROTEIN-RELATED"/>
    <property type="match status" value="1"/>
</dbReference>
<evidence type="ECO:0000313" key="12">
    <source>
        <dbReference type="Proteomes" id="UP000298416"/>
    </source>
</evidence>
<dbReference type="Proteomes" id="UP000298416">
    <property type="component" value="Unassembled WGS sequence"/>
</dbReference>
<sequence length="1183" mass="133048">MEFSTKNIKWTQTENERISEQESHDRLSSLPSEILDHILSFLSMNEVVKTGVLSRKWRYFWHSTPCLNFDFRDFWNQERCLNLSYNECAIKFWVFVKCAIVIRSPICRLRLYCEACDTIQLDSLLYLCTLKEVQELDIFTGYGILQCPVHCGVPTHVDAFTQGVDSLVKLQPLATFSNLKTLNLVGIQFDGSDIAENLFSDCGVLETLSLEYCCFVTIDYLKISANKLRTLNFVNNGPYWWDYTCMFDGELELHTPNLVSFWYIGPVLHLSQSSDMLFLKNASIELRYQNTPGDLGAMVFSIRHVQELSVSPNFVTYHCPGVKKDAGDFCPLDSLRSLKVYMEFEGDHIEGLIKLLQHSRNLETLCIRFTEDPWKINWESRKIDVSMISHKLKEIEIFTGGNLENLLELIRFFLENGKSLEKINITQKKETLAPEKFYTLHNIQLACELVSISVGLAYASGTIKMFDLLFWKCGSELRGEIWWLVLKKMKKRHSPYAFDSEGHHNAGGGWLGGAAAEAFGAADLDVEDAVELPALACRRPLEDDFGGAWGRAVRRRCVGGEDRRLAVGEGEIVQEKEVGAWCGGRELDWFGEGRGGGPKCKNVTYKIAKSLILSRLMAQVVLRLIGLNDVKALTLCTLVAKCCENRAWGALGAWGGQGAAVVAPATLGRTIFMGRAGARLGRVGAAEATLDLLLYLCAMKEVQELDIFTGYGTRKCPVYCGVPTHDDTFIQGVNSLVKLQPLAGFSNLKTLNLVGVQFDDSDIVENVFGNCGVLETLSLEYCCFATIDYLKISANKLRTFNFVNNGPYWWGYTCMFDGELELHTPNLVSFWYTGPVLQICQSSDMLFLKNASIEFRYQNKPGDLGAMVLVIRHVQELSVSPNFVLYYSPAFEKYAGDFSPLDSLRCLKVCMEFTGDHMEGLIKLLQLSHNFEALCIRFTEHPGIISWESRKIDVPGLMILHKLKDIQIFTWGNLENLLELIRFFLENGKSLEKINITQKENMLDPEFYTLHNVQLACESVSISIGLASASGTIKMFDYSFWKCGWGTSGQSIQYSRDIDLSSASVLETGLKFMVVDCAFAEKHYADLSAKPFFNGYFEYIVSGPVVAIVWEGKNAVATGRKIIGATNPAESAPGTIRGDYTIDIGRNVIHGSDAVESGRKEIALWFPEGIAEWRSSLHSWIYE</sequence>
<proteinExistence type="inferred from homology"/>
<dbReference type="PROSITE" id="PS51374">
    <property type="entry name" value="NDPK_LIKE"/>
    <property type="match status" value="1"/>
</dbReference>
<dbReference type="GO" id="GO:0004550">
    <property type="term" value="F:nucleoside diphosphate kinase activity"/>
    <property type="evidence" value="ECO:0007669"/>
    <property type="project" value="UniProtKB-EC"/>
</dbReference>
<evidence type="ECO:0000256" key="3">
    <source>
        <dbReference type="ARBA" id="ARBA00001946"/>
    </source>
</evidence>
<dbReference type="InterPro" id="IPR023005">
    <property type="entry name" value="Nucleoside_diP_kinase_AS"/>
</dbReference>
<evidence type="ECO:0000256" key="2">
    <source>
        <dbReference type="ARBA" id="ARBA00000937"/>
    </source>
</evidence>
<comment type="function">
    <text evidence="7">Major role in the synthesis of nucleoside triphosphates other than ATP. The ATP gamma phosphate is transferred to the NDP beta phosphate via a ping-pong mechanism, using a phosphorylated active-site intermediate.</text>
</comment>
<reference evidence="11" key="2">
    <citation type="submission" date="2020-08" db="EMBL/GenBank/DDBJ databases">
        <title>Plant Genome Project.</title>
        <authorList>
            <person name="Zhang R.-G."/>
        </authorList>
    </citation>
    <scope>NUCLEOTIDE SEQUENCE</scope>
    <source>
        <strain evidence="11">Huo1</strain>
        <tissue evidence="11">Leaf</tissue>
    </source>
</reference>
<dbReference type="GO" id="GO:0006241">
    <property type="term" value="P:CTP biosynthetic process"/>
    <property type="evidence" value="ECO:0007669"/>
    <property type="project" value="InterPro"/>
</dbReference>
<gene>
    <name evidence="11" type="ORF">SASPL_145790</name>
</gene>
<evidence type="ECO:0000313" key="11">
    <source>
        <dbReference type="EMBL" id="KAG6395151.1"/>
    </source>
</evidence>
<dbReference type="InterPro" id="IPR053781">
    <property type="entry name" value="F-box_AtFBL13-like"/>
</dbReference>
<dbReference type="Gene3D" id="3.80.10.10">
    <property type="entry name" value="Ribonuclease Inhibitor"/>
    <property type="match status" value="2"/>
</dbReference>
<dbReference type="GO" id="GO:0006228">
    <property type="term" value="P:UTP biosynthetic process"/>
    <property type="evidence" value="ECO:0007669"/>
    <property type="project" value="InterPro"/>
</dbReference>
<dbReference type="PROSITE" id="PS50181">
    <property type="entry name" value="FBOX"/>
    <property type="match status" value="1"/>
</dbReference>
<evidence type="ECO:0000256" key="1">
    <source>
        <dbReference type="ARBA" id="ARBA00000082"/>
    </source>
</evidence>
<dbReference type="Pfam" id="PF00646">
    <property type="entry name" value="F-box"/>
    <property type="match status" value="1"/>
</dbReference>
<dbReference type="InterPro" id="IPR001564">
    <property type="entry name" value="Nucleoside_diP_kinase"/>
</dbReference>
<comment type="similarity">
    <text evidence="4 8 9">Belongs to the NDK family.</text>
</comment>
<dbReference type="Gene3D" id="1.20.1280.50">
    <property type="match status" value="1"/>
</dbReference>
<dbReference type="SMART" id="SM00256">
    <property type="entry name" value="FBOX"/>
    <property type="match status" value="1"/>
</dbReference>
<dbReference type="CDD" id="cd04413">
    <property type="entry name" value="NDPk_I"/>
    <property type="match status" value="1"/>
</dbReference>
<evidence type="ECO:0000256" key="6">
    <source>
        <dbReference type="ARBA" id="ARBA00022777"/>
    </source>
</evidence>
<dbReference type="SUPFAM" id="SSF81383">
    <property type="entry name" value="F-box domain"/>
    <property type="match status" value="1"/>
</dbReference>
<comment type="catalytic activity">
    <reaction evidence="1">
        <text>a 2'-deoxyribonucleoside 5'-diphosphate + ATP = a 2'-deoxyribonucleoside 5'-triphosphate + ADP</text>
        <dbReference type="Rhea" id="RHEA:44640"/>
        <dbReference type="ChEBI" id="CHEBI:30616"/>
        <dbReference type="ChEBI" id="CHEBI:61560"/>
        <dbReference type="ChEBI" id="CHEBI:73316"/>
        <dbReference type="ChEBI" id="CHEBI:456216"/>
        <dbReference type="EC" id="2.7.4.6"/>
    </reaction>
</comment>
<keyword evidence="5" id="KW-0808">Transferase</keyword>
<dbReference type="SUPFAM" id="SSF52058">
    <property type="entry name" value="L domain-like"/>
    <property type="match status" value="2"/>
</dbReference>
<dbReference type="InterPro" id="IPR050232">
    <property type="entry name" value="FBL13/AtMIF1-like"/>
</dbReference>
<dbReference type="SUPFAM" id="SSF54919">
    <property type="entry name" value="Nucleoside diphosphate kinase, NDK"/>
    <property type="match status" value="1"/>
</dbReference>
<evidence type="ECO:0000256" key="4">
    <source>
        <dbReference type="ARBA" id="ARBA00008142"/>
    </source>
</evidence>
<comment type="caution">
    <text evidence="11">The sequence shown here is derived from an EMBL/GenBank/DDBJ whole genome shotgun (WGS) entry which is preliminary data.</text>
</comment>
<keyword evidence="12" id="KW-1185">Reference proteome</keyword>